<dbReference type="GO" id="GO:0009253">
    <property type="term" value="P:peptidoglycan catabolic process"/>
    <property type="evidence" value="ECO:0007669"/>
    <property type="project" value="InterPro"/>
</dbReference>
<dbReference type="PANTHER" id="PTHR34135:SF2">
    <property type="entry name" value="LYSOZYME"/>
    <property type="match status" value="1"/>
</dbReference>
<dbReference type="InterPro" id="IPR017853">
    <property type="entry name" value="GH"/>
</dbReference>
<organism evidence="2 3">
    <name type="scientific">Rhizobium rhizogenes NBRC 13257</name>
    <dbReference type="NCBI Taxonomy" id="1220581"/>
    <lineage>
        <taxon>Bacteria</taxon>
        <taxon>Pseudomonadati</taxon>
        <taxon>Pseudomonadota</taxon>
        <taxon>Alphaproteobacteria</taxon>
        <taxon>Hyphomicrobiales</taxon>
        <taxon>Rhizobiaceae</taxon>
        <taxon>Rhizobium/Agrobacterium group</taxon>
        <taxon>Rhizobium</taxon>
    </lineage>
</organism>
<proteinExistence type="inferred from homology"/>
<protein>
    <submittedName>
        <fullName evidence="2">Lysozyme</fullName>
    </submittedName>
</protein>
<dbReference type="PROSITE" id="PS51904">
    <property type="entry name" value="GLYCOSYL_HYDROL_F25_2"/>
    <property type="match status" value="1"/>
</dbReference>
<dbReference type="PANTHER" id="PTHR34135">
    <property type="entry name" value="LYSOZYME"/>
    <property type="match status" value="1"/>
</dbReference>
<dbReference type="SUPFAM" id="SSF51445">
    <property type="entry name" value="(Trans)glycosidases"/>
    <property type="match status" value="1"/>
</dbReference>
<comment type="similarity">
    <text evidence="1">Belongs to the glycosyl hydrolase 25 family.</text>
</comment>
<gene>
    <name evidence="2" type="ORF">RRH01S_15_00150</name>
</gene>
<name>A0AA87QDA4_RHIRH</name>
<dbReference type="GO" id="GO:0016998">
    <property type="term" value="P:cell wall macromolecule catabolic process"/>
    <property type="evidence" value="ECO:0007669"/>
    <property type="project" value="InterPro"/>
</dbReference>
<evidence type="ECO:0000313" key="2">
    <source>
        <dbReference type="EMBL" id="GAJ96049.1"/>
    </source>
</evidence>
<dbReference type="RefSeq" id="WP_161600015.1">
    <property type="nucleotide sequence ID" value="NZ_BAYX01000015.1"/>
</dbReference>
<reference evidence="2 3" key="1">
    <citation type="submission" date="2014-05" db="EMBL/GenBank/DDBJ databases">
        <title>Whole genome shotgun sequence of Rhizobium rhizogenes NBRC 13257.</title>
        <authorList>
            <person name="Katano-Makiyama Y."/>
            <person name="Hosoyama A."/>
            <person name="Hashimoto M."/>
            <person name="Hosoyama Y."/>
            <person name="Noguchi M."/>
            <person name="Tsuchikane K."/>
            <person name="Kimura A."/>
            <person name="Ohji S."/>
            <person name="Ichikawa N."/>
            <person name="Yamazoe A."/>
            <person name="Fujita N."/>
        </authorList>
    </citation>
    <scope>NUCLEOTIDE SEQUENCE [LARGE SCALE GENOMIC DNA]</scope>
    <source>
        <strain evidence="2 3">NBRC 13257</strain>
    </source>
</reference>
<dbReference type="EMBL" id="BAYX01000015">
    <property type="protein sequence ID" value="GAJ96049.1"/>
    <property type="molecule type" value="Genomic_DNA"/>
</dbReference>
<dbReference type="Proteomes" id="UP000026941">
    <property type="component" value="Unassembled WGS sequence"/>
</dbReference>
<comment type="caution">
    <text evidence="2">The sequence shown here is derived from an EMBL/GenBank/DDBJ whole genome shotgun (WGS) entry which is preliminary data.</text>
</comment>
<dbReference type="AlphaFoldDB" id="A0AA87QDA4"/>
<dbReference type="GO" id="GO:0016052">
    <property type="term" value="P:carbohydrate catabolic process"/>
    <property type="evidence" value="ECO:0007669"/>
    <property type="project" value="TreeGrafter"/>
</dbReference>
<dbReference type="Gene3D" id="3.20.20.80">
    <property type="entry name" value="Glycosidases"/>
    <property type="match status" value="1"/>
</dbReference>
<evidence type="ECO:0000256" key="1">
    <source>
        <dbReference type="ARBA" id="ARBA00010646"/>
    </source>
</evidence>
<dbReference type="GO" id="GO:0003796">
    <property type="term" value="F:lysozyme activity"/>
    <property type="evidence" value="ECO:0007669"/>
    <property type="project" value="InterPro"/>
</dbReference>
<accession>A0AA87QDA4</accession>
<dbReference type="InterPro" id="IPR002053">
    <property type="entry name" value="Glyco_hydro_25"/>
</dbReference>
<sequence length="270" mass="29884">MPTQDKSKGLAIPQSFTFPKDADTDVIEGHQRQNSLFCVDVSHYTGTSISFSSLRLQSVRCVYAKATQGIKGKDGQFKSYWNALAKYSGLTVSPADRLSRGAYHFLSSSAPGKDQADAFVDYVNLNGGFLPGDLPPVMDLEWDVTAAQPVDQWRGQPTDKIVQNALAFLSRVKERTGRTPIIYTALSWWTDKTIPSSRFKEFKEYPLWIADYNPKRKLSETPAVPNGAQTVLWQFSDRAHLNSGFSGGLDASIFYGSEADFASRFGLTGN</sequence>
<evidence type="ECO:0000313" key="3">
    <source>
        <dbReference type="Proteomes" id="UP000026941"/>
    </source>
</evidence>
<dbReference type="Pfam" id="PF01183">
    <property type="entry name" value="Glyco_hydro_25"/>
    <property type="match status" value="1"/>
</dbReference>